<dbReference type="Gene3D" id="3.60.20.30">
    <property type="entry name" value="(Glycosyl)asparaginase"/>
    <property type="match status" value="1"/>
</dbReference>
<dbReference type="PANTHER" id="PTHR10188">
    <property type="entry name" value="L-ASPARAGINASE"/>
    <property type="match status" value="1"/>
</dbReference>
<dbReference type="CDD" id="cd04701">
    <property type="entry name" value="Asparaginase_2"/>
    <property type="match status" value="1"/>
</dbReference>
<feature type="site" description="Cleavage; by autolysis" evidence="7">
    <location>
        <begin position="188"/>
        <end position="189"/>
    </location>
</feature>
<feature type="active site" description="Nucleophile" evidence="5">
    <location>
        <position position="189"/>
    </location>
</feature>
<keyword evidence="2" id="KW-0378">Hydrolase</keyword>
<name>A0A1S8CJ09_9GAMM</name>
<keyword evidence="1" id="KW-0645">Protease</keyword>
<sequence length="322" mass="33693">MSTIKPVIVIHGGAGTISRHSCTAQKEQEYHAALQAVLAAGQAILAEGGSATDAVTQAVTLLEDCPLFNAGKGAVFTHAETHELDAAIMNGADLQAGALSCVNHIKHPIQAARAIMEHSDHVLFVGAGAEDFARQQGLELVDNSYFSTDARREQLYRVKNGHGGMVLDHSAETLTQQASPIAEEHKFGTVGAVALDRYGNLAAATSTGGMTNKQAGRVGDSPILGAGTYADNQTAAISCTGTGEMFMRMVTAYDVCALMRYAGLSLAQATEQVVMEKLPTIGGEGGLVAVDAQGNISLAFNSEGMYRGYAYVGEEVVTAIFR</sequence>
<dbReference type="Proteomes" id="UP000216021">
    <property type="component" value="Unassembled WGS sequence"/>
</dbReference>
<dbReference type="OrthoDB" id="9780217at2"/>
<dbReference type="GO" id="GO:0008233">
    <property type="term" value="F:peptidase activity"/>
    <property type="evidence" value="ECO:0007669"/>
    <property type="project" value="UniProtKB-KW"/>
</dbReference>
<comment type="caution">
    <text evidence="8">The sequence shown here is derived from an EMBL/GenBank/DDBJ whole genome shotgun (WGS) entry which is preliminary data.</text>
</comment>
<protein>
    <recommendedName>
        <fullName evidence="4">Isoaspartyl peptidase</fullName>
    </recommendedName>
</protein>
<feature type="binding site" evidence="6">
    <location>
        <begin position="240"/>
        <end position="243"/>
    </location>
    <ligand>
        <name>substrate</name>
    </ligand>
</feature>
<evidence type="ECO:0000256" key="1">
    <source>
        <dbReference type="ARBA" id="ARBA00022670"/>
    </source>
</evidence>
<evidence type="ECO:0000256" key="6">
    <source>
        <dbReference type="PIRSR" id="PIRSR600246-2"/>
    </source>
</evidence>
<dbReference type="InterPro" id="IPR029055">
    <property type="entry name" value="Ntn_hydrolases_N"/>
</dbReference>
<dbReference type="GO" id="GO:0016811">
    <property type="term" value="F:hydrolase activity, acting on carbon-nitrogen (but not peptide) bonds, in linear amides"/>
    <property type="evidence" value="ECO:0007669"/>
    <property type="project" value="UniProtKB-ARBA"/>
</dbReference>
<dbReference type="STRING" id="2034155.BMI79_14160"/>
<feature type="binding site" evidence="6">
    <location>
        <begin position="217"/>
        <end position="220"/>
    </location>
    <ligand>
        <name>substrate</name>
    </ligand>
</feature>
<dbReference type="SUPFAM" id="SSF56235">
    <property type="entry name" value="N-terminal nucleophile aminohydrolases (Ntn hydrolases)"/>
    <property type="match status" value="1"/>
</dbReference>
<evidence type="ECO:0000256" key="7">
    <source>
        <dbReference type="PIRSR" id="PIRSR600246-3"/>
    </source>
</evidence>
<gene>
    <name evidence="8" type="ORF">BMI79_14160</name>
</gene>
<dbReference type="EMBL" id="MOXD01000007">
    <property type="protein sequence ID" value="OMQ21847.1"/>
    <property type="molecule type" value="Genomic_DNA"/>
</dbReference>
<proteinExistence type="predicted"/>
<keyword evidence="3" id="KW-0068">Autocatalytic cleavage</keyword>
<dbReference type="InterPro" id="IPR000246">
    <property type="entry name" value="Peptidase_T2"/>
</dbReference>
<dbReference type="RefSeq" id="WP_076942858.1">
    <property type="nucleotide sequence ID" value="NZ_MOXD01000007.1"/>
</dbReference>
<evidence type="ECO:0000256" key="4">
    <source>
        <dbReference type="ARBA" id="ARBA00069124"/>
    </source>
</evidence>
<evidence type="ECO:0000256" key="5">
    <source>
        <dbReference type="PIRSR" id="PIRSR600246-1"/>
    </source>
</evidence>
<evidence type="ECO:0000313" key="9">
    <source>
        <dbReference type="Proteomes" id="UP000216021"/>
    </source>
</evidence>
<dbReference type="FunFam" id="3.60.20.30:FF:000001">
    <property type="entry name" value="Isoaspartyl peptidase/L-asparaginase"/>
    <property type="match status" value="1"/>
</dbReference>
<dbReference type="GO" id="GO:0006508">
    <property type="term" value="P:proteolysis"/>
    <property type="evidence" value="ECO:0007669"/>
    <property type="project" value="UniProtKB-KW"/>
</dbReference>
<evidence type="ECO:0000256" key="2">
    <source>
        <dbReference type="ARBA" id="ARBA00022801"/>
    </source>
</evidence>
<dbReference type="Pfam" id="PF01112">
    <property type="entry name" value="Asparaginase_2"/>
    <property type="match status" value="1"/>
</dbReference>
<dbReference type="AlphaFoldDB" id="A0A1S8CJ09"/>
<evidence type="ECO:0000256" key="3">
    <source>
        <dbReference type="ARBA" id="ARBA00022813"/>
    </source>
</evidence>
<accession>A0A1S8CJ09</accession>
<evidence type="ECO:0000313" key="8">
    <source>
        <dbReference type="EMBL" id="OMQ21847.1"/>
    </source>
</evidence>
<reference evidence="8 9" key="1">
    <citation type="submission" date="2016-11" db="EMBL/GenBank/DDBJ databases">
        <title>Rahnella oryzae sp. nov., isolated from rice root.</title>
        <authorList>
            <person name="Zhang X.-X."/>
            <person name="Zhang J."/>
        </authorList>
    </citation>
    <scope>NUCLEOTIDE SEQUENCE [LARGE SCALE GENOMIC DNA]</scope>
    <source>
        <strain evidence="8 9">J11-6</strain>
    </source>
</reference>
<keyword evidence="9" id="KW-1185">Reference proteome</keyword>
<organism evidence="8 9">
    <name type="scientific">Serratia oryzae</name>
    <dbReference type="NCBI Taxonomy" id="2034155"/>
    <lineage>
        <taxon>Bacteria</taxon>
        <taxon>Pseudomonadati</taxon>
        <taxon>Pseudomonadota</taxon>
        <taxon>Gammaproteobacteria</taxon>
        <taxon>Enterobacterales</taxon>
        <taxon>Yersiniaceae</taxon>
        <taxon>Serratia</taxon>
    </lineage>
</organism>
<dbReference type="PANTHER" id="PTHR10188:SF6">
    <property type="entry name" value="N(4)-(BETA-N-ACETYLGLUCOSAMINYL)-L-ASPARAGINASE"/>
    <property type="match status" value="1"/>
</dbReference>